<dbReference type="SMART" id="SM00647">
    <property type="entry name" value="IBR"/>
    <property type="match status" value="2"/>
</dbReference>
<dbReference type="PROSITE" id="PS50089">
    <property type="entry name" value="ZF_RING_2"/>
    <property type="match status" value="1"/>
</dbReference>
<feature type="domain" description="RWD" evidence="21">
    <location>
        <begin position="10"/>
        <end position="130"/>
    </location>
</feature>
<dbReference type="InterPro" id="IPR016135">
    <property type="entry name" value="UBQ-conjugating_enzyme/RWD"/>
</dbReference>
<keyword evidence="8" id="KW-0479">Metal-binding</keyword>
<dbReference type="SMART" id="SM00591">
    <property type="entry name" value="RWD"/>
    <property type="match status" value="1"/>
</dbReference>
<dbReference type="InterPro" id="IPR031128">
    <property type="entry name" value="RNF14_RING-HC_Zfn"/>
</dbReference>
<evidence type="ECO:0000256" key="11">
    <source>
        <dbReference type="ARBA" id="ARBA00022786"/>
    </source>
</evidence>
<sequence>MSDDLEAQDDELLALASIYDREEFRRDGCARGGEIRICPDLPRDFKVTTKEGDTCTEYRLSFLPPLVLNFELPADYPSTSSPQFTLNCKWLSKVQLTDVCQHLDELWQESQGSVVLFSWIQFLREDILSFLQISPVLDLPSQRDSRINTEASEEGAVCGASATLSDEEQLDPRAAPPVDSHTDLLLHLLDFNEAQQRKVFEGRVFDCGICFSQKLGSDCLCFRDCQHVYCTACMSEYYTVQIREGTTRALKCPQSECNSEATPMQVKHLVGEELFGRYDRLLLQSSLDSMTDVVYCPRRTCGTAVMVEPDNTTAICSACGYAFCTLCKQSNHGLYHCRDKRARETEKGTDTPYASLPNKEEGLRDLWEDYETGSKARRKFLEQRYGRKTLQGTVEEALSGSWMSENTKECPKCSATIQKNGGCNKMVCYKCHCFFCWICLIILPQLKPYKHFEDPNSPCSNFFFTP</sequence>
<dbReference type="EC" id="2.3.2.31" evidence="5"/>
<keyword evidence="15" id="KW-0539">Nucleus</keyword>
<keyword evidence="12" id="KW-0862">Zinc</keyword>
<keyword evidence="9" id="KW-0677">Repeat</keyword>
<keyword evidence="24" id="KW-1185">Reference proteome</keyword>
<comment type="pathway">
    <text evidence="4">Protein modification; protein ubiquitination.</text>
</comment>
<dbReference type="GO" id="GO:0060828">
    <property type="term" value="P:regulation of canonical Wnt signaling pathway"/>
    <property type="evidence" value="ECO:0007669"/>
    <property type="project" value="UniProtKB-ARBA"/>
</dbReference>
<keyword evidence="10 19" id="KW-0863">Zinc-finger</keyword>
<dbReference type="AlphaFoldDB" id="A0A8T3D3H4"/>
<dbReference type="GO" id="GO:0008270">
    <property type="term" value="F:zinc ion binding"/>
    <property type="evidence" value="ECO:0007669"/>
    <property type="project" value="UniProtKB-KW"/>
</dbReference>
<dbReference type="PANTHER" id="PTHR11685">
    <property type="entry name" value="RBR FAMILY RING FINGER AND IBR DOMAIN-CONTAINING"/>
    <property type="match status" value="1"/>
</dbReference>
<evidence type="ECO:0000259" key="21">
    <source>
        <dbReference type="PROSITE" id="PS50908"/>
    </source>
</evidence>
<dbReference type="PROSITE" id="PS51873">
    <property type="entry name" value="TRIAD"/>
    <property type="match status" value="1"/>
</dbReference>
<keyword evidence="14" id="KW-0804">Transcription</keyword>
<evidence type="ECO:0000256" key="13">
    <source>
        <dbReference type="ARBA" id="ARBA00023015"/>
    </source>
</evidence>
<dbReference type="GO" id="GO:0061630">
    <property type="term" value="F:ubiquitin protein ligase activity"/>
    <property type="evidence" value="ECO:0007669"/>
    <property type="project" value="UniProtKB-EC"/>
</dbReference>
<name>A0A8T3D3H4_9TELE</name>
<dbReference type="SUPFAM" id="SSF57850">
    <property type="entry name" value="RING/U-box"/>
    <property type="match status" value="3"/>
</dbReference>
<gene>
    <name evidence="23" type="ORF">AGOR_G00176400</name>
</gene>
<evidence type="ECO:0000256" key="16">
    <source>
        <dbReference type="ARBA" id="ARBA00044508"/>
    </source>
</evidence>
<dbReference type="FunFam" id="3.30.40.10:FF:000186">
    <property type="entry name" value="RBR-type E3 ubiquitin transferase"/>
    <property type="match status" value="1"/>
</dbReference>
<dbReference type="GO" id="GO:0016567">
    <property type="term" value="P:protein ubiquitination"/>
    <property type="evidence" value="ECO:0007669"/>
    <property type="project" value="InterPro"/>
</dbReference>
<keyword evidence="13" id="KW-0805">Transcription regulation</keyword>
<dbReference type="Gene3D" id="1.20.120.1750">
    <property type="match status" value="1"/>
</dbReference>
<evidence type="ECO:0000256" key="2">
    <source>
        <dbReference type="ARBA" id="ARBA00004123"/>
    </source>
</evidence>
<dbReference type="CDD" id="cd16628">
    <property type="entry name" value="RING-HC_RBR_RNF14"/>
    <property type="match status" value="1"/>
</dbReference>
<dbReference type="GO" id="GO:0005737">
    <property type="term" value="C:cytoplasm"/>
    <property type="evidence" value="ECO:0007669"/>
    <property type="project" value="UniProtKB-SubCell"/>
</dbReference>
<evidence type="ECO:0000313" key="24">
    <source>
        <dbReference type="Proteomes" id="UP000829720"/>
    </source>
</evidence>
<dbReference type="InterPro" id="IPR001841">
    <property type="entry name" value="Znf_RING"/>
</dbReference>
<evidence type="ECO:0000256" key="1">
    <source>
        <dbReference type="ARBA" id="ARBA00001798"/>
    </source>
</evidence>
<evidence type="ECO:0000256" key="14">
    <source>
        <dbReference type="ARBA" id="ARBA00023163"/>
    </source>
</evidence>
<dbReference type="PROSITE" id="PS50908">
    <property type="entry name" value="RWD"/>
    <property type="match status" value="1"/>
</dbReference>
<dbReference type="Gene3D" id="3.30.40.10">
    <property type="entry name" value="Zinc/RING finger domain, C3HC4 (zinc finger)"/>
    <property type="match status" value="1"/>
</dbReference>
<evidence type="ECO:0000256" key="5">
    <source>
        <dbReference type="ARBA" id="ARBA00012251"/>
    </source>
</evidence>
<dbReference type="InterPro" id="IPR047548">
    <property type="entry name" value="Rcat_RBR_RNF14"/>
</dbReference>
<dbReference type="InterPro" id="IPR013083">
    <property type="entry name" value="Znf_RING/FYVE/PHD"/>
</dbReference>
<dbReference type="CDD" id="cd20354">
    <property type="entry name" value="Rcat_RBR_RNF14"/>
    <property type="match status" value="1"/>
</dbReference>
<dbReference type="Pfam" id="PF01485">
    <property type="entry name" value="IBR"/>
    <property type="match status" value="1"/>
</dbReference>
<evidence type="ECO:0000256" key="3">
    <source>
        <dbReference type="ARBA" id="ARBA00004496"/>
    </source>
</evidence>
<evidence type="ECO:0000256" key="18">
    <source>
        <dbReference type="ARBA" id="ARBA00075528"/>
    </source>
</evidence>
<evidence type="ECO:0000259" key="22">
    <source>
        <dbReference type="PROSITE" id="PS51873"/>
    </source>
</evidence>
<dbReference type="OrthoDB" id="1431934at2759"/>
<comment type="catalytic activity">
    <reaction evidence="1">
        <text>[E2 ubiquitin-conjugating enzyme]-S-ubiquitinyl-L-cysteine + [acceptor protein]-L-lysine = [E2 ubiquitin-conjugating enzyme]-L-cysteine + [acceptor protein]-N(6)-ubiquitinyl-L-lysine.</text>
        <dbReference type="EC" id="2.3.2.31"/>
    </reaction>
</comment>
<keyword evidence="11" id="KW-0833">Ubl conjugation pathway</keyword>
<dbReference type="CDD" id="cd20341">
    <property type="entry name" value="BRcat_RBR_RNF14"/>
    <property type="match status" value="1"/>
</dbReference>
<accession>A0A8T3D3H4</accession>
<evidence type="ECO:0000313" key="23">
    <source>
        <dbReference type="EMBL" id="KAI1889178.1"/>
    </source>
</evidence>
<proteinExistence type="inferred from homology"/>
<dbReference type="FunFam" id="3.10.110.10:FF:000049">
    <property type="entry name" value="RBR-type E3 ubiquitin transferase"/>
    <property type="match status" value="1"/>
</dbReference>
<evidence type="ECO:0000259" key="20">
    <source>
        <dbReference type="PROSITE" id="PS50089"/>
    </source>
</evidence>
<dbReference type="Pfam" id="PF05773">
    <property type="entry name" value="RWD"/>
    <property type="match status" value="1"/>
</dbReference>
<evidence type="ECO:0000256" key="19">
    <source>
        <dbReference type="PROSITE-ProRule" id="PRU00175"/>
    </source>
</evidence>
<evidence type="ECO:0000256" key="9">
    <source>
        <dbReference type="ARBA" id="ARBA00022737"/>
    </source>
</evidence>
<feature type="domain" description="RING-type" evidence="20">
    <location>
        <begin position="207"/>
        <end position="253"/>
    </location>
</feature>
<organism evidence="23 24">
    <name type="scientific">Albula goreensis</name>
    <dbReference type="NCBI Taxonomy" id="1534307"/>
    <lineage>
        <taxon>Eukaryota</taxon>
        <taxon>Metazoa</taxon>
        <taxon>Chordata</taxon>
        <taxon>Craniata</taxon>
        <taxon>Vertebrata</taxon>
        <taxon>Euteleostomi</taxon>
        <taxon>Actinopterygii</taxon>
        <taxon>Neopterygii</taxon>
        <taxon>Teleostei</taxon>
        <taxon>Albuliformes</taxon>
        <taxon>Albulidae</taxon>
        <taxon>Albula</taxon>
    </lineage>
</organism>
<evidence type="ECO:0000256" key="7">
    <source>
        <dbReference type="ARBA" id="ARBA00022679"/>
    </source>
</evidence>
<evidence type="ECO:0000256" key="17">
    <source>
        <dbReference type="ARBA" id="ARBA00067098"/>
    </source>
</evidence>
<protein>
    <recommendedName>
        <fullName evidence="17">E3 ubiquitin-protein ligase RNF14</fullName>
        <ecNumber evidence="5">2.3.2.31</ecNumber>
    </recommendedName>
    <alternativeName>
        <fullName evidence="18">RING finger protein 14</fullName>
    </alternativeName>
</protein>
<dbReference type="GO" id="GO:0005634">
    <property type="term" value="C:nucleus"/>
    <property type="evidence" value="ECO:0007669"/>
    <property type="project" value="UniProtKB-SubCell"/>
</dbReference>
<evidence type="ECO:0000256" key="8">
    <source>
        <dbReference type="ARBA" id="ARBA00022723"/>
    </source>
</evidence>
<keyword evidence="6" id="KW-0963">Cytoplasm</keyword>
<evidence type="ECO:0000256" key="15">
    <source>
        <dbReference type="ARBA" id="ARBA00023242"/>
    </source>
</evidence>
<dbReference type="PROSITE" id="PS00028">
    <property type="entry name" value="ZINC_FINGER_C2H2_1"/>
    <property type="match status" value="1"/>
</dbReference>
<dbReference type="InterPro" id="IPR006575">
    <property type="entry name" value="RWD_dom"/>
</dbReference>
<comment type="caution">
    <text evidence="23">The sequence shown here is derived from an EMBL/GenBank/DDBJ whole genome shotgun (WGS) entry which is preliminary data.</text>
</comment>
<dbReference type="SUPFAM" id="SSF54495">
    <property type="entry name" value="UBC-like"/>
    <property type="match status" value="1"/>
</dbReference>
<dbReference type="InterPro" id="IPR044066">
    <property type="entry name" value="TRIAD_supradom"/>
</dbReference>
<dbReference type="CDD" id="cd23820">
    <property type="entry name" value="RWD_RNF14"/>
    <property type="match status" value="1"/>
</dbReference>
<dbReference type="PROSITE" id="PS00518">
    <property type="entry name" value="ZF_RING_1"/>
    <property type="match status" value="1"/>
</dbReference>
<dbReference type="InterPro" id="IPR013087">
    <property type="entry name" value="Znf_C2H2_type"/>
</dbReference>
<dbReference type="Proteomes" id="UP000829720">
    <property type="component" value="Unassembled WGS sequence"/>
</dbReference>
<dbReference type="Pfam" id="PF22191">
    <property type="entry name" value="IBR_1"/>
    <property type="match status" value="1"/>
</dbReference>
<dbReference type="Gene3D" id="2.20.25.20">
    <property type="match status" value="1"/>
</dbReference>
<comment type="similarity">
    <text evidence="16">Belongs to the RBR family. RNF14 subfamily.</text>
</comment>
<dbReference type="InterPro" id="IPR031127">
    <property type="entry name" value="E3_UB_ligase_RBR"/>
</dbReference>
<reference evidence="23" key="1">
    <citation type="submission" date="2021-01" db="EMBL/GenBank/DDBJ databases">
        <authorList>
            <person name="Zahm M."/>
            <person name="Roques C."/>
            <person name="Cabau C."/>
            <person name="Klopp C."/>
            <person name="Donnadieu C."/>
            <person name="Jouanno E."/>
            <person name="Lampietro C."/>
            <person name="Louis A."/>
            <person name="Herpin A."/>
            <person name="Echchiki A."/>
            <person name="Berthelot C."/>
            <person name="Parey E."/>
            <person name="Roest-Crollius H."/>
            <person name="Braasch I."/>
            <person name="Postlethwait J."/>
            <person name="Bobe J."/>
            <person name="Montfort J."/>
            <person name="Bouchez O."/>
            <person name="Begum T."/>
            <person name="Mejri S."/>
            <person name="Adams A."/>
            <person name="Chen W.-J."/>
            <person name="Guiguen Y."/>
        </authorList>
    </citation>
    <scope>NUCLEOTIDE SEQUENCE</scope>
    <source>
        <tissue evidence="23">Blood</tissue>
    </source>
</reference>
<evidence type="ECO:0000256" key="10">
    <source>
        <dbReference type="ARBA" id="ARBA00022771"/>
    </source>
</evidence>
<feature type="domain" description="RING-type" evidence="22">
    <location>
        <begin position="203"/>
        <end position="463"/>
    </location>
</feature>
<evidence type="ECO:0000256" key="6">
    <source>
        <dbReference type="ARBA" id="ARBA00022490"/>
    </source>
</evidence>
<dbReference type="Gene3D" id="3.10.110.10">
    <property type="entry name" value="Ubiquitin Conjugating Enzyme"/>
    <property type="match status" value="1"/>
</dbReference>
<dbReference type="EMBL" id="JAERUA010000016">
    <property type="protein sequence ID" value="KAI1889178.1"/>
    <property type="molecule type" value="Genomic_DNA"/>
</dbReference>
<keyword evidence="7" id="KW-0808">Transferase</keyword>
<dbReference type="InterPro" id="IPR017907">
    <property type="entry name" value="Znf_RING_CS"/>
</dbReference>
<evidence type="ECO:0000256" key="12">
    <source>
        <dbReference type="ARBA" id="ARBA00022833"/>
    </source>
</evidence>
<dbReference type="InterPro" id="IPR002867">
    <property type="entry name" value="IBR_dom"/>
</dbReference>
<comment type="subcellular location">
    <subcellularLocation>
        <location evidence="3">Cytoplasm</location>
    </subcellularLocation>
    <subcellularLocation>
        <location evidence="2">Nucleus</location>
    </subcellularLocation>
</comment>
<evidence type="ECO:0000256" key="4">
    <source>
        <dbReference type="ARBA" id="ARBA00004906"/>
    </source>
</evidence>